<reference evidence="1 2" key="1">
    <citation type="submission" date="2020-06" db="EMBL/GenBank/DDBJ databases">
        <authorList>
            <person name="Hwang Y.J."/>
        </authorList>
    </citation>
    <scope>NUCLEOTIDE SEQUENCE [LARGE SCALE GENOMIC DNA]</scope>
    <source>
        <strain evidence="1 2">KUDC8001</strain>
    </source>
</reference>
<sequence>MILSKKLLYHLSFCLIIWTLAGSCRSKVTFPDFDSKAWKNDKYACQSVRNKMIPEVKKITPKLRGLAISQLMGVLGKPDSEALLANNERIYYYYVQPGNQCQNKLELSTANKLLVRFNALEQVSEITFEQPLP</sequence>
<reference evidence="1 2" key="2">
    <citation type="submission" date="2020-08" db="EMBL/GenBank/DDBJ databases">
        <title>Adhaeribacter dokdonensis sp. nov., isolated from the rhizosphere of Elymus tsukushiensis, a plant native to the Dokdo Islands, Republic of Korea.</title>
        <authorList>
            <person name="Ghim S.Y."/>
        </authorList>
    </citation>
    <scope>NUCLEOTIDE SEQUENCE [LARGE SCALE GENOMIC DNA]</scope>
    <source>
        <strain evidence="1 2">KUDC8001</strain>
    </source>
</reference>
<dbReference type="Proteomes" id="UP000514509">
    <property type="component" value="Chromosome"/>
</dbReference>
<dbReference type="KEGG" id="add:HUW48_10205"/>
<dbReference type="PROSITE" id="PS51257">
    <property type="entry name" value="PROKAR_LIPOPROTEIN"/>
    <property type="match status" value="1"/>
</dbReference>
<dbReference type="EMBL" id="CP055153">
    <property type="protein sequence ID" value="QMU28384.1"/>
    <property type="molecule type" value="Genomic_DNA"/>
</dbReference>
<proteinExistence type="predicted"/>
<evidence type="ECO:0000313" key="1">
    <source>
        <dbReference type="EMBL" id="QMU28384.1"/>
    </source>
</evidence>
<dbReference type="AlphaFoldDB" id="A0A7L7L6K6"/>
<gene>
    <name evidence="1" type="ORF">HUW48_10205</name>
</gene>
<evidence type="ECO:0008006" key="3">
    <source>
        <dbReference type="Google" id="ProtNLM"/>
    </source>
</evidence>
<dbReference type="RefSeq" id="WP_182415571.1">
    <property type="nucleotide sequence ID" value="NZ_CP055153.1"/>
</dbReference>
<keyword evidence="2" id="KW-1185">Reference proteome</keyword>
<protein>
    <recommendedName>
        <fullName evidence="3">Outer membrane protein assembly factor BamE</fullName>
    </recommendedName>
</protein>
<name>A0A7L7L6K6_9BACT</name>
<organism evidence="1 2">
    <name type="scientific">Adhaeribacter radiodurans</name>
    <dbReference type="NCBI Taxonomy" id="2745197"/>
    <lineage>
        <taxon>Bacteria</taxon>
        <taxon>Pseudomonadati</taxon>
        <taxon>Bacteroidota</taxon>
        <taxon>Cytophagia</taxon>
        <taxon>Cytophagales</taxon>
        <taxon>Hymenobacteraceae</taxon>
        <taxon>Adhaeribacter</taxon>
    </lineage>
</organism>
<evidence type="ECO:0000313" key="2">
    <source>
        <dbReference type="Proteomes" id="UP000514509"/>
    </source>
</evidence>
<accession>A0A7L7L6K6</accession>